<dbReference type="InterPro" id="IPR051046">
    <property type="entry name" value="MurCDEF_CellWall_CoF430Synth"/>
</dbReference>
<dbReference type="SUPFAM" id="SSF53244">
    <property type="entry name" value="MurD-like peptide ligases, peptide-binding domain"/>
    <property type="match status" value="1"/>
</dbReference>
<dbReference type="GO" id="GO:0005524">
    <property type="term" value="F:ATP binding"/>
    <property type="evidence" value="ECO:0007669"/>
    <property type="project" value="UniProtKB-KW"/>
</dbReference>
<protein>
    <recommendedName>
        <fullName evidence="7">Mur ligase C-terminal domain-containing protein</fullName>
    </recommendedName>
</protein>
<dbReference type="Gene3D" id="3.90.190.20">
    <property type="entry name" value="Mur ligase, C-terminal domain"/>
    <property type="match status" value="1"/>
</dbReference>
<dbReference type="Pfam" id="PF02875">
    <property type="entry name" value="Mur_ligase_C"/>
    <property type="match status" value="1"/>
</dbReference>
<feature type="domain" description="Mur ligase C-terminal" evidence="4">
    <location>
        <begin position="151"/>
        <end position="253"/>
    </location>
</feature>
<dbReference type="InterPro" id="IPR036565">
    <property type="entry name" value="Mur-like_cat_sf"/>
</dbReference>
<name>X1V1A4_9ZZZZ</name>
<dbReference type="EMBL" id="BARW01025005">
    <property type="protein sequence ID" value="GAI98419.1"/>
    <property type="molecule type" value="Genomic_DNA"/>
</dbReference>
<dbReference type="PANTHER" id="PTHR43024:SF1">
    <property type="entry name" value="UDP-N-ACETYLMURAMOYL-TRIPEPTIDE--D-ALANYL-D-ALANINE LIGASE"/>
    <property type="match status" value="1"/>
</dbReference>
<dbReference type="SUPFAM" id="SSF53623">
    <property type="entry name" value="MurD-like peptide ligases, catalytic domain"/>
    <property type="match status" value="1"/>
</dbReference>
<keyword evidence="3" id="KW-0067">ATP-binding</keyword>
<feature type="non-terminal residue" evidence="6">
    <location>
        <position position="261"/>
    </location>
</feature>
<dbReference type="InterPro" id="IPR036615">
    <property type="entry name" value="Mur_ligase_C_dom_sf"/>
</dbReference>
<gene>
    <name evidence="6" type="ORF">S12H4_41094</name>
</gene>
<evidence type="ECO:0000313" key="6">
    <source>
        <dbReference type="EMBL" id="GAI98419.1"/>
    </source>
</evidence>
<dbReference type="Pfam" id="PF08245">
    <property type="entry name" value="Mur_ligase_M"/>
    <property type="match status" value="1"/>
</dbReference>
<evidence type="ECO:0000256" key="3">
    <source>
        <dbReference type="ARBA" id="ARBA00022840"/>
    </source>
</evidence>
<evidence type="ECO:0000256" key="1">
    <source>
        <dbReference type="ARBA" id="ARBA00022598"/>
    </source>
</evidence>
<comment type="caution">
    <text evidence="6">The sequence shown here is derived from an EMBL/GenBank/DDBJ whole genome shotgun (WGS) entry which is preliminary data.</text>
</comment>
<dbReference type="AlphaFoldDB" id="X1V1A4"/>
<dbReference type="InterPro" id="IPR013221">
    <property type="entry name" value="Mur_ligase_cen"/>
</dbReference>
<proteinExistence type="predicted"/>
<reference evidence="6" key="1">
    <citation type="journal article" date="2014" name="Front. Microbiol.">
        <title>High frequency of phylogenetically diverse reductive dehalogenase-homologous genes in deep subseafloor sedimentary metagenomes.</title>
        <authorList>
            <person name="Kawai M."/>
            <person name="Futagami T."/>
            <person name="Toyoda A."/>
            <person name="Takaki Y."/>
            <person name="Nishi S."/>
            <person name="Hori S."/>
            <person name="Arai W."/>
            <person name="Tsubouchi T."/>
            <person name="Morono Y."/>
            <person name="Uchiyama I."/>
            <person name="Ito T."/>
            <person name="Fujiyama A."/>
            <person name="Inagaki F."/>
            <person name="Takami H."/>
        </authorList>
    </citation>
    <scope>NUCLEOTIDE SEQUENCE</scope>
    <source>
        <strain evidence="6">Expedition CK06-06</strain>
    </source>
</reference>
<evidence type="ECO:0000259" key="4">
    <source>
        <dbReference type="Pfam" id="PF02875"/>
    </source>
</evidence>
<keyword evidence="2" id="KW-0547">Nucleotide-binding</keyword>
<dbReference type="InterPro" id="IPR004101">
    <property type="entry name" value="Mur_ligase_C"/>
</dbReference>
<evidence type="ECO:0008006" key="7">
    <source>
        <dbReference type="Google" id="ProtNLM"/>
    </source>
</evidence>
<keyword evidence="1" id="KW-0436">Ligase</keyword>
<feature type="non-terminal residue" evidence="6">
    <location>
        <position position="1"/>
    </location>
</feature>
<evidence type="ECO:0000259" key="5">
    <source>
        <dbReference type="Pfam" id="PF08245"/>
    </source>
</evidence>
<evidence type="ECO:0000256" key="2">
    <source>
        <dbReference type="ARBA" id="ARBA00022741"/>
    </source>
</evidence>
<feature type="domain" description="Mur ligase central" evidence="5">
    <location>
        <begin position="2"/>
        <end position="128"/>
    </location>
</feature>
<dbReference type="GO" id="GO:0016881">
    <property type="term" value="F:acid-amino acid ligase activity"/>
    <property type="evidence" value="ECO:0007669"/>
    <property type="project" value="InterPro"/>
</dbReference>
<dbReference type="Gene3D" id="3.40.1190.10">
    <property type="entry name" value="Mur-like, catalytic domain"/>
    <property type="match status" value="1"/>
</dbReference>
<organism evidence="6">
    <name type="scientific">marine sediment metagenome</name>
    <dbReference type="NCBI Taxonomy" id="412755"/>
    <lineage>
        <taxon>unclassified sequences</taxon>
        <taxon>metagenomes</taxon>
        <taxon>ecological metagenomes</taxon>
    </lineage>
</organism>
<dbReference type="PANTHER" id="PTHR43024">
    <property type="entry name" value="UDP-N-ACETYLMURAMOYL-TRIPEPTIDE--D-ALANYL-D-ALANINE LIGASE"/>
    <property type="match status" value="1"/>
</dbReference>
<accession>X1V1A4</accession>
<sequence length="261" mass="28576">PVKVGVITAIGQFPVHIEFFPEKGKLIEEKALLVKSLVKNSLAVLNYDDLSVRMIGDDLPKEVSIINYGVGQGADLKIVNYELVIKDLKRGDFGVNFKLEYQGSFVPVRLNKVLGKQQAYAVAVAAAVGLNFGLNLVKISAALRKYRSLPGRTKLIRGIKNSWIIDDSYNSSPTAVSAALEILEEFSLGSETPHPNRKIAVLGDMLELGENTEAGHRQVGQQAVLVVDLLFTVGPRARFIADEAAQQGMAQEKIFKFSRPE</sequence>